<reference evidence="1" key="1">
    <citation type="submission" date="2023-03" db="EMBL/GenBank/DDBJ databases">
        <title>Chitinimonas shenzhenensis gen. nov., sp. nov., a novel member of family Burkholderiaceae isolated from activated sludge collected in Shen Zhen, China.</title>
        <authorList>
            <person name="Wang X."/>
        </authorList>
    </citation>
    <scope>NUCLEOTIDE SEQUENCE</scope>
    <source>
        <strain evidence="1">DQS-5</strain>
    </source>
</reference>
<gene>
    <name evidence="1" type="ORF">PZA18_08835</name>
</gene>
<name>A0ABT7DVS6_9NEIS</name>
<dbReference type="Proteomes" id="UP001172778">
    <property type="component" value="Unassembled WGS sequence"/>
</dbReference>
<protein>
    <submittedName>
        <fullName evidence="1">Uncharacterized protein</fullName>
    </submittedName>
</protein>
<proteinExistence type="predicted"/>
<dbReference type="EMBL" id="JARRAF010000008">
    <property type="protein sequence ID" value="MDK2124151.1"/>
    <property type="molecule type" value="Genomic_DNA"/>
</dbReference>
<evidence type="ECO:0000313" key="2">
    <source>
        <dbReference type="Proteomes" id="UP001172778"/>
    </source>
</evidence>
<keyword evidence="2" id="KW-1185">Reference proteome</keyword>
<dbReference type="RefSeq" id="WP_284100461.1">
    <property type="nucleotide sequence ID" value="NZ_JARRAF010000008.1"/>
</dbReference>
<evidence type="ECO:0000313" key="1">
    <source>
        <dbReference type="EMBL" id="MDK2124151.1"/>
    </source>
</evidence>
<comment type="caution">
    <text evidence="1">The sequence shown here is derived from an EMBL/GenBank/DDBJ whole genome shotgun (WGS) entry which is preliminary data.</text>
</comment>
<accession>A0ABT7DVS6</accession>
<sequence length="149" mass="15824">MHAREQIRQALLPYLQVAAFGPRVYPSRVRAVDPARLGGPCLLVACGDELIASGPGEPSALQQRTLEIILRIVAKADLPNLDQQLAEALLQLEQALVAAGSLGGRLPAGLLPVSVQAGIDESLEMPLGTLQLICHVSYSVYADAPDRII</sequence>
<organism evidence="1 2">
    <name type="scientific">Parachitinimonas caeni</name>
    <dbReference type="NCBI Taxonomy" id="3031301"/>
    <lineage>
        <taxon>Bacteria</taxon>
        <taxon>Pseudomonadati</taxon>
        <taxon>Pseudomonadota</taxon>
        <taxon>Betaproteobacteria</taxon>
        <taxon>Neisseriales</taxon>
        <taxon>Chitinibacteraceae</taxon>
        <taxon>Parachitinimonas</taxon>
    </lineage>
</organism>